<name>A0ABQ4LXY8_9BACL</name>
<protein>
    <submittedName>
        <fullName evidence="1">Uncharacterized protein</fullName>
    </submittedName>
</protein>
<organism evidence="1 2">
    <name type="scientific">Paenibacillus cookii</name>
    <dbReference type="NCBI Taxonomy" id="157839"/>
    <lineage>
        <taxon>Bacteria</taxon>
        <taxon>Bacillati</taxon>
        <taxon>Bacillota</taxon>
        <taxon>Bacilli</taxon>
        <taxon>Bacillales</taxon>
        <taxon>Paenibacillaceae</taxon>
        <taxon>Paenibacillus</taxon>
    </lineage>
</organism>
<evidence type="ECO:0000313" key="1">
    <source>
        <dbReference type="EMBL" id="GIO68141.1"/>
    </source>
</evidence>
<dbReference type="Proteomes" id="UP000680638">
    <property type="component" value="Unassembled WGS sequence"/>
</dbReference>
<sequence>MGAGSFRYQMLTKDNVSAPHEEIRILGRYQNWVEPRVQTLVPMFLGMGVFLYAFG</sequence>
<accession>A0ABQ4LXY8</accession>
<evidence type="ECO:0000313" key="2">
    <source>
        <dbReference type="Proteomes" id="UP000680638"/>
    </source>
</evidence>
<proteinExistence type="predicted"/>
<dbReference type="EMBL" id="BORW01000014">
    <property type="protein sequence ID" value="GIO68141.1"/>
    <property type="molecule type" value="Genomic_DNA"/>
</dbReference>
<gene>
    <name evidence="1" type="ORF">J21TS3_29620</name>
</gene>
<keyword evidence="2" id="KW-1185">Reference proteome</keyword>
<reference evidence="1 2" key="1">
    <citation type="submission" date="2021-03" db="EMBL/GenBank/DDBJ databases">
        <title>Antimicrobial resistance genes in bacteria isolated from Japanese honey, and their potential for conferring macrolide and lincosamide resistance in the American foulbrood pathogen Paenibacillus larvae.</title>
        <authorList>
            <person name="Okamoto M."/>
            <person name="Kumagai M."/>
            <person name="Kanamori H."/>
            <person name="Takamatsu D."/>
        </authorList>
    </citation>
    <scope>NUCLEOTIDE SEQUENCE [LARGE SCALE GENOMIC DNA]</scope>
    <source>
        <strain evidence="1 2">J21TS3</strain>
    </source>
</reference>
<comment type="caution">
    <text evidence="1">The sequence shown here is derived from an EMBL/GenBank/DDBJ whole genome shotgun (WGS) entry which is preliminary data.</text>
</comment>